<evidence type="ECO:0000256" key="3">
    <source>
        <dbReference type="ARBA" id="ARBA00022989"/>
    </source>
</evidence>
<keyword evidence="3 6" id="KW-1133">Transmembrane helix</keyword>
<evidence type="ECO:0000256" key="4">
    <source>
        <dbReference type="ARBA" id="ARBA00023136"/>
    </source>
</evidence>
<dbReference type="GO" id="GO:0016020">
    <property type="term" value="C:membrane"/>
    <property type="evidence" value="ECO:0007669"/>
    <property type="project" value="UniProtKB-SubCell"/>
</dbReference>
<keyword evidence="9" id="KW-1185">Reference proteome</keyword>
<feature type="transmembrane region" description="Helical" evidence="6">
    <location>
        <begin position="143"/>
        <end position="166"/>
    </location>
</feature>
<dbReference type="PANTHER" id="PTHR37451">
    <property type="entry name" value="MARVEL DOMAIN"/>
    <property type="match status" value="1"/>
</dbReference>
<sequence>MGLEFDVHNLQKIKLGVHISQAALIFISWILEIIVFNKSASIDGRAGWYFGLVGYSLLPSTSLTPSIMDRKANELNEQCFLCIPAIIYLTMTPRFPRTRKFAHPFGLAAVDGLFTVFWISAFASQASYNSSGKCSGACGISKAIVAFGVFIWLLWCASTFMSLYGVAYYRREGYLPGASRAPFNAQAIDPDKEAFSTAPHDDEYAPVHNTDDHEHDAAGSSYGPAGSTMGSAYETNTGYSGYVPPSAHDEPSGYQGYTPTSRPLSAGPDGRLNFPNGRYDNV</sequence>
<keyword evidence="4 6" id="KW-0472">Membrane</keyword>
<dbReference type="PANTHER" id="PTHR37451:SF3">
    <property type="entry name" value="MARVEL DOMAIN-CONTAINING PROTEIN"/>
    <property type="match status" value="1"/>
</dbReference>
<feature type="transmembrane region" description="Helical" evidence="6">
    <location>
        <begin position="15"/>
        <end position="34"/>
    </location>
</feature>
<name>A0A1L7X2S6_9HELO</name>
<dbReference type="AlphaFoldDB" id="A0A1L7X2S6"/>
<reference evidence="8 9" key="1">
    <citation type="submission" date="2016-03" db="EMBL/GenBank/DDBJ databases">
        <authorList>
            <person name="Ploux O."/>
        </authorList>
    </citation>
    <scope>NUCLEOTIDE SEQUENCE [LARGE SCALE GENOMIC DNA]</scope>
    <source>
        <strain evidence="8 9">UAMH 11012</strain>
    </source>
</reference>
<evidence type="ECO:0000313" key="9">
    <source>
        <dbReference type="Proteomes" id="UP000184330"/>
    </source>
</evidence>
<dbReference type="STRING" id="576137.A0A1L7X2S6"/>
<organism evidence="8 9">
    <name type="scientific">Phialocephala subalpina</name>
    <dbReference type="NCBI Taxonomy" id="576137"/>
    <lineage>
        <taxon>Eukaryota</taxon>
        <taxon>Fungi</taxon>
        <taxon>Dikarya</taxon>
        <taxon>Ascomycota</taxon>
        <taxon>Pezizomycotina</taxon>
        <taxon>Leotiomycetes</taxon>
        <taxon>Helotiales</taxon>
        <taxon>Mollisiaceae</taxon>
        <taxon>Phialocephala</taxon>
        <taxon>Phialocephala fortinii species complex</taxon>
    </lineage>
</organism>
<proteinExistence type="predicted"/>
<protein>
    <recommendedName>
        <fullName evidence="7">MARVEL domain-containing protein</fullName>
    </recommendedName>
</protein>
<evidence type="ECO:0000313" key="8">
    <source>
        <dbReference type="EMBL" id="CZR59335.1"/>
    </source>
</evidence>
<feature type="region of interest" description="Disordered" evidence="5">
    <location>
        <begin position="194"/>
        <end position="227"/>
    </location>
</feature>
<dbReference type="InterPro" id="IPR008253">
    <property type="entry name" value="Marvel"/>
</dbReference>
<dbReference type="EMBL" id="FJOG01000013">
    <property type="protein sequence ID" value="CZR59335.1"/>
    <property type="molecule type" value="Genomic_DNA"/>
</dbReference>
<gene>
    <name evidence="8" type="ORF">PAC_09227</name>
</gene>
<keyword evidence="2 6" id="KW-0812">Transmembrane</keyword>
<evidence type="ECO:0000256" key="1">
    <source>
        <dbReference type="ARBA" id="ARBA00004141"/>
    </source>
</evidence>
<dbReference type="Proteomes" id="UP000184330">
    <property type="component" value="Unassembled WGS sequence"/>
</dbReference>
<evidence type="ECO:0000256" key="2">
    <source>
        <dbReference type="ARBA" id="ARBA00022692"/>
    </source>
</evidence>
<feature type="region of interest" description="Disordered" evidence="5">
    <location>
        <begin position="240"/>
        <end position="282"/>
    </location>
</feature>
<feature type="domain" description="MARVEL" evidence="7">
    <location>
        <begin position="85"/>
        <end position="160"/>
    </location>
</feature>
<dbReference type="Pfam" id="PF01284">
    <property type="entry name" value="MARVEL"/>
    <property type="match status" value="1"/>
</dbReference>
<feature type="transmembrane region" description="Helical" evidence="6">
    <location>
        <begin position="105"/>
        <end position="123"/>
    </location>
</feature>
<evidence type="ECO:0000256" key="5">
    <source>
        <dbReference type="SAM" id="MobiDB-lite"/>
    </source>
</evidence>
<feature type="compositionally biased region" description="Basic and acidic residues" evidence="5">
    <location>
        <begin position="194"/>
        <end position="217"/>
    </location>
</feature>
<evidence type="ECO:0000259" key="7">
    <source>
        <dbReference type="Pfam" id="PF01284"/>
    </source>
</evidence>
<evidence type="ECO:0000256" key="6">
    <source>
        <dbReference type="SAM" id="Phobius"/>
    </source>
</evidence>
<accession>A0A1L7X2S6</accession>
<comment type="subcellular location">
    <subcellularLocation>
        <location evidence="1">Membrane</location>
        <topology evidence="1">Multi-pass membrane protein</topology>
    </subcellularLocation>
</comment>
<dbReference type="OrthoDB" id="5284712at2759"/>